<protein>
    <submittedName>
        <fullName evidence="8">Periplasmic protein thiol:disulfide oxidoreductase, DsbE subfamily</fullName>
    </submittedName>
</protein>
<keyword evidence="4" id="KW-1015">Disulfide bond</keyword>
<keyword evidence="6" id="KW-1133">Transmembrane helix</keyword>
<feature type="transmembrane region" description="Helical" evidence="6">
    <location>
        <begin position="7"/>
        <end position="26"/>
    </location>
</feature>
<keyword evidence="6" id="KW-0472">Membrane</keyword>
<dbReference type="CDD" id="cd03010">
    <property type="entry name" value="TlpA_like_DsbE"/>
    <property type="match status" value="1"/>
</dbReference>
<keyword evidence="5" id="KW-0676">Redox-active center</keyword>
<dbReference type="STRING" id="742823.HMPREF9465_01941"/>
<dbReference type="OrthoDB" id="9811352at2"/>
<dbReference type="SUPFAM" id="SSF52833">
    <property type="entry name" value="Thioredoxin-like"/>
    <property type="match status" value="1"/>
</dbReference>
<evidence type="ECO:0000259" key="7">
    <source>
        <dbReference type="PROSITE" id="PS51352"/>
    </source>
</evidence>
<gene>
    <name evidence="8" type="ORF">HMPREF9465_01941</name>
</gene>
<organism evidence="8 9">
    <name type="scientific">Sutterella wadsworthensis 2_1_59BFAA</name>
    <dbReference type="NCBI Taxonomy" id="742823"/>
    <lineage>
        <taxon>Bacteria</taxon>
        <taxon>Pseudomonadati</taxon>
        <taxon>Pseudomonadota</taxon>
        <taxon>Betaproteobacteria</taxon>
        <taxon>Burkholderiales</taxon>
        <taxon>Sutterellaceae</taxon>
        <taxon>Sutterella</taxon>
    </lineage>
</organism>
<dbReference type="PATRIC" id="fig|742823.3.peg.1937"/>
<evidence type="ECO:0000256" key="3">
    <source>
        <dbReference type="ARBA" id="ARBA00022748"/>
    </source>
</evidence>
<feature type="domain" description="Thioredoxin" evidence="7">
    <location>
        <begin position="35"/>
        <end position="178"/>
    </location>
</feature>
<dbReference type="AlphaFoldDB" id="K1JUS1"/>
<dbReference type="InterPro" id="IPR013740">
    <property type="entry name" value="Redoxin"/>
</dbReference>
<reference evidence="8 9" key="1">
    <citation type="submission" date="2012-05" db="EMBL/GenBank/DDBJ databases">
        <title>The Genome Sequence of Sutterella wadsworthensis 2_1_59BFAA.</title>
        <authorList>
            <consortium name="The Broad Institute Genome Sequencing Platform"/>
            <person name="Earl A."/>
            <person name="Ward D."/>
            <person name="Feldgarden M."/>
            <person name="Gevers D."/>
            <person name="Daigneault M."/>
            <person name="Strauss J."/>
            <person name="Allen-Vercoe E."/>
            <person name="Walker B."/>
            <person name="Young S.K."/>
            <person name="Zeng Q."/>
            <person name="Gargeya S."/>
            <person name="Fitzgerald M."/>
            <person name="Haas B."/>
            <person name="Abouelleil A."/>
            <person name="Alvarado L."/>
            <person name="Arachchi H.M."/>
            <person name="Berlin A.M."/>
            <person name="Chapman S.B."/>
            <person name="Goldberg J."/>
            <person name="Griggs A."/>
            <person name="Gujja S."/>
            <person name="Hansen M."/>
            <person name="Howarth C."/>
            <person name="Imamovic A."/>
            <person name="Larimer J."/>
            <person name="McCowen C."/>
            <person name="Montmayeur A."/>
            <person name="Murphy C."/>
            <person name="Neiman D."/>
            <person name="Pearson M."/>
            <person name="Priest M."/>
            <person name="Roberts A."/>
            <person name="Saif S."/>
            <person name="Shea T."/>
            <person name="Sisk P."/>
            <person name="Sykes S."/>
            <person name="Wortman J."/>
            <person name="Nusbaum C."/>
            <person name="Birren B."/>
        </authorList>
    </citation>
    <scope>NUCLEOTIDE SEQUENCE [LARGE SCALE GENOMIC DNA]</scope>
    <source>
        <strain evidence="8 9">2_1_59BFAA</strain>
    </source>
</reference>
<dbReference type="InterPro" id="IPR004799">
    <property type="entry name" value="Periplasmic_diS_OxRdtase_DsbE"/>
</dbReference>
<dbReference type="Proteomes" id="UP000005835">
    <property type="component" value="Unassembled WGS sequence"/>
</dbReference>
<comment type="subcellular location">
    <subcellularLocation>
        <location evidence="1">Cell envelope</location>
    </subcellularLocation>
</comment>
<dbReference type="EMBL" id="ADMG01000042">
    <property type="protein sequence ID" value="EKB30413.1"/>
    <property type="molecule type" value="Genomic_DNA"/>
</dbReference>
<comment type="similarity">
    <text evidence="2">Belongs to the thioredoxin family. DsbE subfamily.</text>
</comment>
<evidence type="ECO:0000256" key="1">
    <source>
        <dbReference type="ARBA" id="ARBA00004196"/>
    </source>
</evidence>
<dbReference type="PANTHER" id="PTHR42852">
    <property type="entry name" value="THIOL:DISULFIDE INTERCHANGE PROTEIN DSBE"/>
    <property type="match status" value="1"/>
</dbReference>
<dbReference type="GO" id="GO:0030288">
    <property type="term" value="C:outer membrane-bounded periplasmic space"/>
    <property type="evidence" value="ECO:0007669"/>
    <property type="project" value="InterPro"/>
</dbReference>
<dbReference type="NCBIfam" id="TIGR00385">
    <property type="entry name" value="dsbE"/>
    <property type="match status" value="1"/>
</dbReference>
<name>K1JUS1_9BURK</name>
<comment type="caution">
    <text evidence="8">The sequence shown here is derived from an EMBL/GenBank/DDBJ whole genome shotgun (WGS) entry which is preliminary data.</text>
</comment>
<proteinExistence type="inferred from homology"/>
<dbReference type="InterPro" id="IPR036249">
    <property type="entry name" value="Thioredoxin-like_sf"/>
</dbReference>
<dbReference type="eggNOG" id="COG0526">
    <property type="taxonomic scope" value="Bacteria"/>
</dbReference>
<dbReference type="InterPro" id="IPR050553">
    <property type="entry name" value="Thioredoxin_ResA/DsbE_sf"/>
</dbReference>
<keyword evidence="9" id="KW-1185">Reference proteome</keyword>
<dbReference type="PANTHER" id="PTHR42852:SF6">
    <property type="entry name" value="THIOL:DISULFIDE INTERCHANGE PROTEIN DSBE"/>
    <property type="match status" value="1"/>
</dbReference>
<dbReference type="Gene3D" id="3.40.30.10">
    <property type="entry name" value="Glutaredoxin"/>
    <property type="match status" value="1"/>
</dbReference>
<dbReference type="GO" id="GO:0015036">
    <property type="term" value="F:disulfide oxidoreductase activity"/>
    <property type="evidence" value="ECO:0007669"/>
    <property type="project" value="InterPro"/>
</dbReference>
<dbReference type="RefSeq" id="WP_005436532.1">
    <property type="nucleotide sequence ID" value="NZ_JH815519.1"/>
</dbReference>
<evidence type="ECO:0000313" key="9">
    <source>
        <dbReference type="Proteomes" id="UP000005835"/>
    </source>
</evidence>
<dbReference type="GO" id="GO:0017004">
    <property type="term" value="P:cytochrome complex assembly"/>
    <property type="evidence" value="ECO:0007669"/>
    <property type="project" value="UniProtKB-KW"/>
</dbReference>
<dbReference type="Pfam" id="PF08534">
    <property type="entry name" value="Redoxin"/>
    <property type="match status" value="1"/>
</dbReference>
<dbReference type="HOGENOM" id="CLU_042529_19_1_4"/>
<evidence type="ECO:0000256" key="5">
    <source>
        <dbReference type="ARBA" id="ARBA00023284"/>
    </source>
</evidence>
<keyword evidence="6" id="KW-0812">Transmembrane</keyword>
<keyword evidence="3" id="KW-0201">Cytochrome c-type biogenesis</keyword>
<evidence type="ECO:0000256" key="4">
    <source>
        <dbReference type="ARBA" id="ARBA00023157"/>
    </source>
</evidence>
<dbReference type="PROSITE" id="PS51352">
    <property type="entry name" value="THIOREDOXIN_2"/>
    <property type="match status" value="1"/>
</dbReference>
<sequence>MSKSLKYLIPFGIFIVLAGFLFKGLYMDPRQLPSVLINKPMPQWSLPTLFDTTKTLSTEEMKGKVWMLNVWATWCIPCKQEHPYMVKLKKDGLKTPIVGFVYKDNPGAALNMLRQQGNPYDMVVFEVKNRVGLDLGVTGVPETFVIDKKGVIRAKVSYPLDPQIWNEQLKPLIKQLEAE</sequence>
<evidence type="ECO:0000256" key="6">
    <source>
        <dbReference type="SAM" id="Phobius"/>
    </source>
</evidence>
<dbReference type="InterPro" id="IPR013766">
    <property type="entry name" value="Thioredoxin_domain"/>
</dbReference>
<evidence type="ECO:0000313" key="8">
    <source>
        <dbReference type="EMBL" id="EKB30413.1"/>
    </source>
</evidence>
<evidence type="ECO:0000256" key="2">
    <source>
        <dbReference type="ARBA" id="ARBA00007758"/>
    </source>
</evidence>
<accession>K1JUS1</accession>